<dbReference type="Gene3D" id="3.40.50.720">
    <property type="entry name" value="NAD(P)-binding Rossmann-like Domain"/>
    <property type="match status" value="1"/>
</dbReference>
<sequence length="330" mass="36491">MKILVTGATGLIGQQLIRRLQKDGYYVKALVRPQREVSWIETVGVELCRGDIGDLVALKQAMQGCQQVFHLAAKVHGADVTRDSLWAVNVRGTDQVAQASLQTGVERLIYCSTVAIYGRTFSNRAITEDTLPRPDSPYGESKLRTEKILQTYAQRNGLPVVIVRPSTVFGPGASSWAGLFQAIANRQFRLMGSGQGHHHITDVTDMVEGLMQCSTIPAIEGRTYILAGPESISLAEFVTLIGKAVGVSDLPAALPEAPLQVYKQLNRLTYQLTGYLLPKADRIDLFLGDRSYNLSRARQELNYNPQISPEETIHRTADWFRHQGYLPLLG</sequence>
<dbReference type="InterPro" id="IPR001509">
    <property type="entry name" value="Epimerase_deHydtase"/>
</dbReference>
<accession>A0A841V8C1</accession>
<dbReference type="InterPro" id="IPR036291">
    <property type="entry name" value="NAD(P)-bd_dom_sf"/>
</dbReference>
<evidence type="ECO:0000259" key="1">
    <source>
        <dbReference type="Pfam" id="PF01370"/>
    </source>
</evidence>
<evidence type="ECO:0000313" key="3">
    <source>
        <dbReference type="Proteomes" id="UP000525432"/>
    </source>
</evidence>
<dbReference type="EMBL" id="JACEGC010000075">
    <property type="protein sequence ID" value="MBC1196446.1"/>
    <property type="molecule type" value="Genomic_DNA"/>
</dbReference>
<reference evidence="2 3" key="1">
    <citation type="submission" date="2020-07" db="EMBL/GenBank/DDBJ databases">
        <title>Genomes of two Microcystis aeruginosa (Cyanobacteria) strains from Florida (USA) with disparate toxicogenic potential.</title>
        <authorList>
            <person name="Lefler F.W."/>
            <person name="Barbosa M."/>
            <person name="Berthold D.E."/>
            <person name="Laughinghouse H.D. IV."/>
        </authorList>
    </citation>
    <scope>NUCLEOTIDE SEQUENCE [LARGE SCALE GENOMIC DNA]</scope>
    <source>
        <strain evidence="2 3">BLCCF158</strain>
    </source>
</reference>
<dbReference type="RefSeq" id="WP_185240218.1">
    <property type="nucleotide sequence ID" value="NZ_JACEGC010000075.1"/>
</dbReference>
<name>A0A841V8C1_MICAE</name>
<gene>
    <name evidence="2" type="ORF">H0901_14600</name>
</gene>
<proteinExistence type="predicted"/>
<protein>
    <submittedName>
        <fullName evidence="2">NAD-dependent epimerase/dehydratase family protein</fullName>
    </submittedName>
</protein>
<feature type="domain" description="NAD-dependent epimerase/dehydratase" evidence="1">
    <location>
        <begin position="3"/>
        <end position="211"/>
    </location>
</feature>
<dbReference type="PANTHER" id="PTHR43245">
    <property type="entry name" value="BIFUNCTIONAL POLYMYXIN RESISTANCE PROTEIN ARNA"/>
    <property type="match status" value="1"/>
</dbReference>
<dbReference type="Pfam" id="PF01370">
    <property type="entry name" value="Epimerase"/>
    <property type="match status" value="1"/>
</dbReference>
<dbReference type="Proteomes" id="UP000525432">
    <property type="component" value="Unassembled WGS sequence"/>
</dbReference>
<evidence type="ECO:0000313" key="2">
    <source>
        <dbReference type="EMBL" id="MBC1196446.1"/>
    </source>
</evidence>
<comment type="caution">
    <text evidence="2">The sequence shown here is derived from an EMBL/GenBank/DDBJ whole genome shotgun (WGS) entry which is preliminary data.</text>
</comment>
<organism evidence="2 3">
    <name type="scientific">Microcystis aeruginosa BLCC-F158</name>
    <dbReference type="NCBI Taxonomy" id="2755316"/>
    <lineage>
        <taxon>Bacteria</taxon>
        <taxon>Bacillati</taxon>
        <taxon>Cyanobacteriota</taxon>
        <taxon>Cyanophyceae</taxon>
        <taxon>Oscillatoriophycideae</taxon>
        <taxon>Chroococcales</taxon>
        <taxon>Microcystaceae</taxon>
        <taxon>Microcystis</taxon>
    </lineage>
</organism>
<dbReference type="InterPro" id="IPR050177">
    <property type="entry name" value="Lipid_A_modif_metabolic_enz"/>
</dbReference>
<dbReference type="AlphaFoldDB" id="A0A841V8C1"/>
<dbReference type="SUPFAM" id="SSF51735">
    <property type="entry name" value="NAD(P)-binding Rossmann-fold domains"/>
    <property type="match status" value="1"/>
</dbReference>